<evidence type="ECO:0000313" key="3">
    <source>
        <dbReference type="Proteomes" id="UP001172159"/>
    </source>
</evidence>
<feature type="non-terminal residue" evidence="2">
    <location>
        <position position="1"/>
    </location>
</feature>
<keyword evidence="3" id="KW-1185">Reference proteome</keyword>
<dbReference type="Proteomes" id="UP001172159">
    <property type="component" value="Unassembled WGS sequence"/>
</dbReference>
<feature type="non-terminal residue" evidence="2">
    <location>
        <position position="52"/>
    </location>
</feature>
<sequence>LQHHFPPTQNMPTPSKEARIFLAIEAIGRDKKLSRRKAAKTYDVPEATLRDR</sequence>
<dbReference type="SUPFAM" id="SSF46689">
    <property type="entry name" value="Homeodomain-like"/>
    <property type="match status" value="1"/>
</dbReference>
<evidence type="ECO:0000313" key="2">
    <source>
        <dbReference type="EMBL" id="KAK0726421.1"/>
    </source>
</evidence>
<dbReference type="AlphaFoldDB" id="A0AA40B2F8"/>
<dbReference type="InterPro" id="IPR007889">
    <property type="entry name" value="HTH_Psq"/>
</dbReference>
<gene>
    <name evidence="2" type="ORF">B0T21DRAFT_276324</name>
</gene>
<dbReference type="EMBL" id="JAUKTV010000010">
    <property type="protein sequence ID" value="KAK0726421.1"/>
    <property type="molecule type" value="Genomic_DNA"/>
</dbReference>
<reference evidence="2" key="1">
    <citation type="submission" date="2023-06" db="EMBL/GenBank/DDBJ databases">
        <title>Genome-scale phylogeny and comparative genomics of the fungal order Sordariales.</title>
        <authorList>
            <consortium name="Lawrence Berkeley National Laboratory"/>
            <person name="Hensen N."/>
            <person name="Bonometti L."/>
            <person name="Westerberg I."/>
            <person name="Brannstrom I.O."/>
            <person name="Guillou S."/>
            <person name="Cros-Aarteil S."/>
            <person name="Calhoun S."/>
            <person name="Haridas S."/>
            <person name="Kuo A."/>
            <person name="Mondo S."/>
            <person name="Pangilinan J."/>
            <person name="Riley R."/>
            <person name="Labutti K."/>
            <person name="Andreopoulos B."/>
            <person name="Lipzen A."/>
            <person name="Chen C."/>
            <person name="Yanf M."/>
            <person name="Daum C."/>
            <person name="Ng V."/>
            <person name="Clum A."/>
            <person name="Steindorff A."/>
            <person name="Ohm R."/>
            <person name="Martin F."/>
            <person name="Silar P."/>
            <person name="Natvig D."/>
            <person name="Lalanne C."/>
            <person name="Gautier V."/>
            <person name="Ament-Velasquez S.L."/>
            <person name="Kruys A."/>
            <person name="Hutchinson M.I."/>
            <person name="Powell A.J."/>
            <person name="Barry K."/>
            <person name="Miller A.N."/>
            <person name="Grigoriev I.V."/>
            <person name="Debuchy R."/>
            <person name="Gladieux P."/>
            <person name="Thoren M.H."/>
            <person name="Johannesson H."/>
        </authorList>
    </citation>
    <scope>NUCLEOTIDE SEQUENCE</scope>
    <source>
        <strain evidence="2">CBS 540.89</strain>
    </source>
</reference>
<comment type="caution">
    <text evidence="2">The sequence shown here is derived from an EMBL/GenBank/DDBJ whole genome shotgun (WGS) entry which is preliminary data.</text>
</comment>
<accession>A0AA40B2F8</accession>
<dbReference type="Gene3D" id="1.10.10.60">
    <property type="entry name" value="Homeodomain-like"/>
    <property type="match status" value="1"/>
</dbReference>
<dbReference type="GO" id="GO:0003677">
    <property type="term" value="F:DNA binding"/>
    <property type="evidence" value="ECO:0007669"/>
    <property type="project" value="InterPro"/>
</dbReference>
<organism evidence="2 3">
    <name type="scientific">Apiosordaria backusii</name>
    <dbReference type="NCBI Taxonomy" id="314023"/>
    <lineage>
        <taxon>Eukaryota</taxon>
        <taxon>Fungi</taxon>
        <taxon>Dikarya</taxon>
        <taxon>Ascomycota</taxon>
        <taxon>Pezizomycotina</taxon>
        <taxon>Sordariomycetes</taxon>
        <taxon>Sordariomycetidae</taxon>
        <taxon>Sordariales</taxon>
        <taxon>Lasiosphaeriaceae</taxon>
        <taxon>Apiosordaria</taxon>
    </lineage>
</organism>
<evidence type="ECO:0000259" key="1">
    <source>
        <dbReference type="Pfam" id="PF05225"/>
    </source>
</evidence>
<protein>
    <recommendedName>
        <fullName evidence="1">HTH psq-type domain-containing protein</fullName>
    </recommendedName>
</protein>
<feature type="domain" description="HTH psq-type" evidence="1">
    <location>
        <begin position="17"/>
        <end position="50"/>
    </location>
</feature>
<proteinExistence type="predicted"/>
<name>A0AA40B2F8_9PEZI</name>
<dbReference type="InterPro" id="IPR009057">
    <property type="entry name" value="Homeodomain-like_sf"/>
</dbReference>
<dbReference type="Pfam" id="PF05225">
    <property type="entry name" value="HTH_psq"/>
    <property type="match status" value="1"/>
</dbReference>